<evidence type="ECO:0000313" key="2">
    <source>
        <dbReference type="EMBL" id="QMU28199.1"/>
    </source>
</evidence>
<evidence type="ECO:0000259" key="1">
    <source>
        <dbReference type="Pfam" id="PF13628"/>
    </source>
</evidence>
<dbReference type="PANTHER" id="PTHR38593:SF1">
    <property type="entry name" value="BLR2558 PROTEIN"/>
    <property type="match status" value="1"/>
</dbReference>
<name>A0A7L7L771_9BACT</name>
<reference evidence="2 3" key="1">
    <citation type="submission" date="2020-06" db="EMBL/GenBank/DDBJ databases">
        <authorList>
            <person name="Hwang Y.J."/>
        </authorList>
    </citation>
    <scope>NUCLEOTIDE SEQUENCE [LARGE SCALE GENOMIC DNA]</scope>
    <source>
        <strain evidence="2 3">KUDC8001</strain>
    </source>
</reference>
<dbReference type="InterPro" id="IPR025419">
    <property type="entry name" value="DUF4142"/>
</dbReference>
<feature type="domain" description="DUF4142" evidence="1">
    <location>
        <begin position="32"/>
        <end position="173"/>
    </location>
</feature>
<accession>A0A7L7L771</accession>
<dbReference type="Proteomes" id="UP000514509">
    <property type="component" value="Chromosome"/>
</dbReference>
<dbReference type="Gene3D" id="1.20.1260.10">
    <property type="match status" value="1"/>
</dbReference>
<dbReference type="KEGG" id="add:HUW48_09170"/>
<dbReference type="PANTHER" id="PTHR38593">
    <property type="entry name" value="BLR2558 PROTEIN"/>
    <property type="match status" value="1"/>
</dbReference>
<evidence type="ECO:0000313" key="3">
    <source>
        <dbReference type="Proteomes" id="UP000514509"/>
    </source>
</evidence>
<sequence length="180" mass="19736">MKTLSEFRKLALAGYFSILVFPVIAQNNPKLSDAEVAAVAVTANQIDIDKAKLAKDKSKNPEVLQFAETMANDHQGVIQQASALVKKLGVTPKDNAVNQQLLAEANKTEKSLQAKNGKDFDKAYIDNEVTYHQAVISAVSDLLIPETDNQELKGLLQNIIPALKAHLQHAQMLQKQFSSK</sequence>
<organism evidence="2 3">
    <name type="scientific">Adhaeribacter radiodurans</name>
    <dbReference type="NCBI Taxonomy" id="2745197"/>
    <lineage>
        <taxon>Bacteria</taxon>
        <taxon>Pseudomonadati</taxon>
        <taxon>Bacteroidota</taxon>
        <taxon>Cytophagia</taxon>
        <taxon>Cytophagales</taxon>
        <taxon>Hymenobacteraceae</taxon>
        <taxon>Adhaeribacter</taxon>
    </lineage>
</organism>
<protein>
    <submittedName>
        <fullName evidence="2">DUF4142 domain-containing protein</fullName>
    </submittedName>
</protein>
<dbReference type="AlphaFoldDB" id="A0A7L7L771"/>
<dbReference type="EMBL" id="CP055153">
    <property type="protein sequence ID" value="QMU28199.1"/>
    <property type="molecule type" value="Genomic_DNA"/>
</dbReference>
<reference evidence="2 3" key="2">
    <citation type="submission" date="2020-08" db="EMBL/GenBank/DDBJ databases">
        <title>Adhaeribacter dokdonensis sp. nov., isolated from the rhizosphere of Elymus tsukushiensis, a plant native to the Dokdo Islands, Republic of Korea.</title>
        <authorList>
            <person name="Ghim S.Y."/>
        </authorList>
    </citation>
    <scope>NUCLEOTIDE SEQUENCE [LARGE SCALE GENOMIC DNA]</scope>
    <source>
        <strain evidence="2 3">KUDC8001</strain>
    </source>
</reference>
<dbReference type="InterPro" id="IPR012347">
    <property type="entry name" value="Ferritin-like"/>
</dbReference>
<dbReference type="Pfam" id="PF13628">
    <property type="entry name" value="DUF4142"/>
    <property type="match status" value="1"/>
</dbReference>
<keyword evidence="3" id="KW-1185">Reference proteome</keyword>
<gene>
    <name evidence="2" type="ORF">HUW48_09170</name>
</gene>
<proteinExistence type="predicted"/>
<dbReference type="RefSeq" id="WP_182415387.1">
    <property type="nucleotide sequence ID" value="NZ_CP055153.1"/>
</dbReference>